<sequence>MTRHITDTSHRAPGNNRLIHFLALDRGASRARIWDKMDRARKDSKAASRVKQFLRIDRGRSA</sequence>
<keyword evidence="2" id="KW-1185">Reference proteome</keyword>
<comment type="caution">
    <text evidence="1">The sequence shown here is derived from an EMBL/GenBank/DDBJ whole genome shotgun (WGS) entry which is preliminary data.</text>
</comment>
<evidence type="ECO:0000313" key="2">
    <source>
        <dbReference type="Proteomes" id="UP000244077"/>
    </source>
</evidence>
<dbReference type="EMBL" id="QAOH01000009">
    <property type="protein sequence ID" value="PTQ70810.1"/>
    <property type="molecule type" value="Genomic_DNA"/>
</dbReference>
<dbReference type="OrthoDB" id="7874235at2"/>
<evidence type="ECO:0000313" key="1">
    <source>
        <dbReference type="EMBL" id="PTQ70810.1"/>
    </source>
</evidence>
<dbReference type="AlphaFoldDB" id="A0A2T5HGW0"/>
<gene>
    <name evidence="1" type="ORF">C8N42_109139</name>
</gene>
<accession>A0A2T5HGW0</accession>
<proteinExistence type="predicted"/>
<organism evidence="1 2">
    <name type="scientific">Celeribacter persicus</name>
    <dbReference type="NCBI Taxonomy" id="1651082"/>
    <lineage>
        <taxon>Bacteria</taxon>
        <taxon>Pseudomonadati</taxon>
        <taxon>Pseudomonadota</taxon>
        <taxon>Alphaproteobacteria</taxon>
        <taxon>Rhodobacterales</taxon>
        <taxon>Roseobacteraceae</taxon>
        <taxon>Celeribacter</taxon>
    </lineage>
</organism>
<dbReference type="Proteomes" id="UP000244077">
    <property type="component" value="Unassembled WGS sequence"/>
</dbReference>
<name>A0A2T5HGW0_9RHOB</name>
<protein>
    <submittedName>
        <fullName evidence="1">Uncharacterized protein</fullName>
    </submittedName>
</protein>
<reference evidence="1 2" key="1">
    <citation type="submission" date="2018-04" db="EMBL/GenBank/DDBJ databases">
        <title>Genomic Encyclopedia of Archaeal and Bacterial Type Strains, Phase II (KMG-II): from individual species to whole genera.</title>
        <authorList>
            <person name="Goeker M."/>
        </authorList>
    </citation>
    <scope>NUCLEOTIDE SEQUENCE [LARGE SCALE GENOMIC DNA]</scope>
    <source>
        <strain evidence="1 2">DSM 100434</strain>
    </source>
</reference>
<dbReference type="RefSeq" id="WP_107817023.1">
    <property type="nucleotide sequence ID" value="NZ_QAOH01000009.1"/>
</dbReference>